<feature type="transmembrane region" description="Helical" evidence="8">
    <location>
        <begin position="31"/>
        <end position="52"/>
    </location>
</feature>
<keyword evidence="6 8" id="KW-0811">Translocation</keyword>
<evidence type="ECO:0000256" key="6">
    <source>
        <dbReference type="ARBA" id="ARBA00023010"/>
    </source>
</evidence>
<dbReference type="Pfam" id="PF00584">
    <property type="entry name" value="SecE"/>
    <property type="match status" value="1"/>
</dbReference>
<dbReference type="EMBL" id="LGTQ01000016">
    <property type="protein sequence ID" value="KPM46617.1"/>
    <property type="molecule type" value="Genomic_DNA"/>
</dbReference>
<sequence length="63" mass="7187">MDKLQKFIKESWHEITKEVTWPKFSELQSSATLVLVASVIFALVVGAIDFLIDNGLKLLYQSF</sequence>
<evidence type="ECO:0000256" key="1">
    <source>
        <dbReference type="ARBA" id="ARBA00004370"/>
    </source>
</evidence>
<dbReference type="InterPro" id="IPR001901">
    <property type="entry name" value="Translocase_SecE/Sec61-g"/>
</dbReference>
<dbReference type="HAMAP" id="MF_00422">
    <property type="entry name" value="SecE"/>
    <property type="match status" value="1"/>
</dbReference>
<protein>
    <recommendedName>
        <fullName evidence="8">Protein translocase subunit SecE</fullName>
    </recommendedName>
</protein>
<dbReference type="GO" id="GO:0008320">
    <property type="term" value="F:protein transmembrane transporter activity"/>
    <property type="evidence" value="ECO:0007669"/>
    <property type="project" value="UniProtKB-UniRule"/>
</dbReference>
<comment type="function">
    <text evidence="8">Essential subunit of the Sec protein translocation channel SecYEG. Clamps together the 2 halves of SecY. May contact the channel plug during translocation.</text>
</comment>
<comment type="subunit">
    <text evidence="8">Component of the Sec protein translocase complex. Heterotrimer consisting of SecY, SecE and SecG subunits. The heterotrimers can form oligomers, although 1 heterotrimer is thought to be able to translocate proteins. Interacts with the ribosome. Interacts with SecDF, and other proteins may be involved. Interacts with SecA.</text>
</comment>
<dbReference type="GO" id="GO:0065002">
    <property type="term" value="P:intracellular protein transmembrane transport"/>
    <property type="evidence" value="ECO:0007669"/>
    <property type="project" value="UniProtKB-UniRule"/>
</dbReference>
<keyword evidence="3 8" id="KW-0812">Transmembrane</keyword>
<keyword evidence="5 8" id="KW-1133">Transmembrane helix</keyword>
<dbReference type="NCBIfam" id="TIGR00964">
    <property type="entry name" value="secE_bact"/>
    <property type="match status" value="1"/>
</dbReference>
<dbReference type="RefSeq" id="WP_055151892.1">
    <property type="nucleotide sequence ID" value="NZ_CAKZPM010000044.1"/>
</dbReference>
<keyword evidence="4 8" id="KW-0653">Protein transport</keyword>
<keyword evidence="10" id="KW-1185">Reference proteome</keyword>
<keyword evidence="8" id="KW-1003">Cell membrane</keyword>
<comment type="caution">
    <text evidence="9">The sequence shown here is derived from an EMBL/GenBank/DDBJ whole genome shotgun (WGS) entry which is preliminary data.</text>
</comment>
<keyword evidence="2 8" id="KW-0813">Transport</keyword>
<dbReference type="AlphaFoldDB" id="A0A0P7BZS0"/>
<comment type="similarity">
    <text evidence="8">Belongs to the SecE/SEC61-gamma family.</text>
</comment>
<gene>
    <name evidence="8" type="primary">secE</name>
    <name evidence="9" type="ORF">AFM12_18955</name>
</gene>
<comment type="subcellular location">
    <subcellularLocation>
        <location evidence="8">Cell membrane</location>
        <topology evidence="8">Single-pass membrane protein</topology>
    </subcellularLocation>
    <subcellularLocation>
        <location evidence="1">Membrane</location>
    </subcellularLocation>
</comment>
<evidence type="ECO:0000256" key="8">
    <source>
        <dbReference type="HAMAP-Rule" id="MF_00422"/>
    </source>
</evidence>
<dbReference type="GO" id="GO:0006605">
    <property type="term" value="P:protein targeting"/>
    <property type="evidence" value="ECO:0007669"/>
    <property type="project" value="UniProtKB-UniRule"/>
</dbReference>
<evidence type="ECO:0000256" key="7">
    <source>
        <dbReference type="ARBA" id="ARBA00023136"/>
    </source>
</evidence>
<evidence type="ECO:0000256" key="5">
    <source>
        <dbReference type="ARBA" id="ARBA00022989"/>
    </source>
</evidence>
<evidence type="ECO:0000256" key="2">
    <source>
        <dbReference type="ARBA" id="ARBA00022448"/>
    </source>
</evidence>
<dbReference type="OrthoDB" id="9810735at2"/>
<dbReference type="Proteomes" id="UP000050454">
    <property type="component" value="Unassembled WGS sequence"/>
</dbReference>
<evidence type="ECO:0000256" key="4">
    <source>
        <dbReference type="ARBA" id="ARBA00022927"/>
    </source>
</evidence>
<keyword evidence="7 8" id="KW-0472">Membrane</keyword>
<reference evidence="9 10" key="1">
    <citation type="submission" date="2015-07" db="EMBL/GenBank/DDBJ databases">
        <title>The draft genome sequence of Leadbetterella sp. JN14-9.</title>
        <authorList>
            <person name="Liu Y."/>
            <person name="Du J."/>
            <person name="Shao Z."/>
        </authorList>
    </citation>
    <scope>NUCLEOTIDE SEQUENCE [LARGE SCALE GENOMIC DNA]</scope>
    <source>
        <strain evidence="9 10">JN14-9</strain>
    </source>
</reference>
<dbReference type="GO" id="GO:0043952">
    <property type="term" value="P:protein transport by the Sec complex"/>
    <property type="evidence" value="ECO:0007669"/>
    <property type="project" value="UniProtKB-UniRule"/>
</dbReference>
<evidence type="ECO:0000313" key="10">
    <source>
        <dbReference type="Proteomes" id="UP000050454"/>
    </source>
</evidence>
<dbReference type="GO" id="GO:0009306">
    <property type="term" value="P:protein secretion"/>
    <property type="evidence" value="ECO:0007669"/>
    <property type="project" value="UniProtKB-UniRule"/>
</dbReference>
<name>A0A0P7BZS0_9BACT</name>
<dbReference type="Gene3D" id="1.20.5.1030">
    <property type="entry name" value="Preprotein translocase secy subunit"/>
    <property type="match status" value="1"/>
</dbReference>
<evidence type="ECO:0000313" key="9">
    <source>
        <dbReference type="EMBL" id="KPM46617.1"/>
    </source>
</evidence>
<dbReference type="InterPro" id="IPR038379">
    <property type="entry name" value="SecE_sf"/>
</dbReference>
<accession>A0A0P7BZS0</accession>
<dbReference type="InterPro" id="IPR005807">
    <property type="entry name" value="SecE_bac"/>
</dbReference>
<organism evidence="9 10">
    <name type="scientific">Jiulongibacter sediminis</name>
    <dbReference type="NCBI Taxonomy" id="1605367"/>
    <lineage>
        <taxon>Bacteria</taxon>
        <taxon>Pseudomonadati</taxon>
        <taxon>Bacteroidota</taxon>
        <taxon>Cytophagia</taxon>
        <taxon>Cytophagales</taxon>
        <taxon>Leadbetterellaceae</taxon>
        <taxon>Jiulongibacter</taxon>
    </lineage>
</organism>
<dbReference type="STRING" id="1605367.AFM12_18955"/>
<dbReference type="GO" id="GO:0005886">
    <property type="term" value="C:plasma membrane"/>
    <property type="evidence" value="ECO:0007669"/>
    <property type="project" value="UniProtKB-SubCell"/>
</dbReference>
<proteinExistence type="inferred from homology"/>
<evidence type="ECO:0000256" key="3">
    <source>
        <dbReference type="ARBA" id="ARBA00022692"/>
    </source>
</evidence>